<sequence>MVLYCVYLCVFESLVNLEPFECVYYRPYRFN</sequence>
<keyword evidence="2" id="KW-1185">Reference proteome</keyword>
<accession>A0A5B7ILR2</accession>
<comment type="caution">
    <text evidence="1">The sequence shown here is derived from an EMBL/GenBank/DDBJ whole genome shotgun (WGS) entry which is preliminary data.</text>
</comment>
<dbReference type="AlphaFoldDB" id="A0A5B7ILR2"/>
<protein>
    <submittedName>
        <fullName evidence="1">Uncharacterized protein</fullName>
    </submittedName>
</protein>
<dbReference type="Proteomes" id="UP000324222">
    <property type="component" value="Unassembled WGS sequence"/>
</dbReference>
<organism evidence="1 2">
    <name type="scientific">Portunus trituberculatus</name>
    <name type="common">Swimming crab</name>
    <name type="synonym">Neptunus trituberculatus</name>
    <dbReference type="NCBI Taxonomy" id="210409"/>
    <lineage>
        <taxon>Eukaryota</taxon>
        <taxon>Metazoa</taxon>
        <taxon>Ecdysozoa</taxon>
        <taxon>Arthropoda</taxon>
        <taxon>Crustacea</taxon>
        <taxon>Multicrustacea</taxon>
        <taxon>Malacostraca</taxon>
        <taxon>Eumalacostraca</taxon>
        <taxon>Eucarida</taxon>
        <taxon>Decapoda</taxon>
        <taxon>Pleocyemata</taxon>
        <taxon>Brachyura</taxon>
        <taxon>Eubrachyura</taxon>
        <taxon>Portunoidea</taxon>
        <taxon>Portunidae</taxon>
        <taxon>Portuninae</taxon>
        <taxon>Portunus</taxon>
    </lineage>
</organism>
<proteinExistence type="predicted"/>
<evidence type="ECO:0000313" key="2">
    <source>
        <dbReference type="Proteomes" id="UP000324222"/>
    </source>
</evidence>
<dbReference type="EMBL" id="VSRR010057703">
    <property type="protein sequence ID" value="MPC81698.1"/>
    <property type="molecule type" value="Genomic_DNA"/>
</dbReference>
<name>A0A5B7ILR2_PORTR</name>
<evidence type="ECO:0000313" key="1">
    <source>
        <dbReference type="EMBL" id="MPC81698.1"/>
    </source>
</evidence>
<gene>
    <name evidence="1" type="ORF">E2C01_076329</name>
</gene>
<reference evidence="1 2" key="1">
    <citation type="submission" date="2019-05" db="EMBL/GenBank/DDBJ databases">
        <title>Another draft genome of Portunus trituberculatus and its Hox gene families provides insights of decapod evolution.</title>
        <authorList>
            <person name="Jeong J.-H."/>
            <person name="Song I."/>
            <person name="Kim S."/>
            <person name="Choi T."/>
            <person name="Kim D."/>
            <person name="Ryu S."/>
            <person name="Kim W."/>
        </authorList>
    </citation>
    <scope>NUCLEOTIDE SEQUENCE [LARGE SCALE GENOMIC DNA]</scope>
    <source>
        <tissue evidence="1">Muscle</tissue>
    </source>
</reference>